<organism evidence="1 2">
    <name type="scientific">Rangifer tarandus platyrhynchus</name>
    <name type="common">Svalbard reindeer</name>
    <dbReference type="NCBI Taxonomy" id="3082113"/>
    <lineage>
        <taxon>Eukaryota</taxon>
        <taxon>Metazoa</taxon>
        <taxon>Chordata</taxon>
        <taxon>Craniata</taxon>
        <taxon>Vertebrata</taxon>
        <taxon>Euteleostomi</taxon>
        <taxon>Mammalia</taxon>
        <taxon>Eutheria</taxon>
        <taxon>Laurasiatheria</taxon>
        <taxon>Artiodactyla</taxon>
        <taxon>Ruminantia</taxon>
        <taxon>Pecora</taxon>
        <taxon>Cervidae</taxon>
        <taxon>Odocoileinae</taxon>
        <taxon>Rangifer</taxon>
    </lineage>
</organism>
<evidence type="ECO:0000313" key="1">
    <source>
        <dbReference type="EMBL" id="CAN0049765.1"/>
    </source>
</evidence>
<proteinExistence type="predicted"/>
<dbReference type="Proteomes" id="UP001162501">
    <property type="component" value="Chromosome 21"/>
</dbReference>
<dbReference type="EMBL" id="OX596105">
    <property type="protein sequence ID" value="CAN0049765.1"/>
    <property type="molecule type" value="Genomic_DNA"/>
</dbReference>
<protein>
    <submittedName>
        <fullName evidence="1">Uncharacterized protein</fullName>
    </submittedName>
</protein>
<reference evidence="1" key="2">
    <citation type="submission" date="2025-03" db="EMBL/GenBank/DDBJ databases">
        <authorList>
            <consortium name="ELIXIR-Norway"/>
            <consortium name="Elixir Norway"/>
        </authorList>
    </citation>
    <scope>NUCLEOTIDE SEQUENCE</scope>
</reference>
<sequence>MTRGSRQVRASRPPRRSPRALGALPEGRLRWEPESSFGFVFLCRCIYKDTSNFFSFSSLVYTALKASTFGKGRRKKLSNILGGGWSFLVFFFFFKEKKN</sequence>
<gene>
    <name evidence="1" type="ORF">MRATA1EN22A_LOCUS11269</name>
</gene>
<reference evidence="1" key="1">
    <citation type="submission" date="2023-05" db="EMBL/GenBank/DDBJ databases">
        <authorList>
            <consortium name="ELIXIR-Norway"/>
        </authorList>
    </citation>
    <scope>NUCLEOTIDE SEQUENCE</scope>
</reference>
<evidence type="ECO:0000313" key="2">
    <source>
        <dbReference type="Proteomes" id="UP001162501"/>
    </source>
</evidence>
<name>A0AC59YX38_RANTA</name>
<accession>A0AC59YX38</accession>